<organism evidence="2">
    <name type="scientific">Tanacetum cinerariifolium</name>
    <name type="common">Dalmatian daisy</name>
    <name type="synonym">Chrysanthemum cinerariifolium</name>
    <dbReference type="NCBI Taxonomy" id="118510"/>
    <lineage>
        <taxon>Eukaryota</taxon>
        <taxon>Viridiplantae</taxon>
        <taxon>Streptophyta</taxon>
        <taxon>Embryophyta</taxon>
        <taxon>Tracheophyta</taxon>
        <taxon>Spermatophyta</taxon>
        <taxon>Magnoliopsida</taxon>
        <taxon>eudicotyledons</taxon>
        <taxon>Gunneridae</taxon>
        <taxon>Pentapetalae</taxon>
        <taxon>asterids</taxon>
        <taxon>campanulids</taxon>
        <taxon>Asterales</taxon>
        <taxon>Asteraceae</taxon>
        <taxon>Asteroideae</taxon>
        <taxon>Anthemideae</taxon>
        <taxon>Anthemidinae</taxon>
        <taxon>Tanacetum</taxon>
    </lineage>
</organism>
<dbReference type="SUPFAM" id="SSF57756">
    <property type="entry name" value="Retrovirus zinc finger-like domains"/>
    <property type="match status" value="1"/>
</dbReference>
<gene>
    <name evidence="2" type="ORF">Tci_002628</name>
</gene>
<dbReference type="InterPro" id="IPR036875">
    <property type="entry name" value="Znf_CCHC_sf"/>
</dbReference>
<sequence>MDDETMWAADRVVALTPGSTIAIPETVNEFAIKGNHLTLLKGNQFDGRTKTDPHKHIHEFLGIYDMFWELNVYILSTVKTKNTSKKITINRSDTAGYDKAKVKCFNCYKMGNFARECRVPRNQKNKTKNQETTKRTVNVEDTSSKAMVATDGAGFDWSYMADDEAPTNMAFMAFLDSEIYPDNTYSKTSCYACGRFNHLQARCKYHQRERMEIYPTSLTSSSLMEGILHFGEELKVIRLLEKMCDKKNSVLFTDTECFVLSPNIKLADESHVLLKVSRKNNMYNVDMKNIIPRNNLTCLVAKATNDESMLWHRRLSHINFKNINKLVKENLVRDLPSKRFKNDQTCVACLKGKQHKVSFKSKI</sequence>
<dbReference type="SMART" id="SM00343">
    <property type="entry name" value="ZnF_C2HC"/>
    <property type="match status" value="2"/>
</dbReference>
<dbReference type="EMBL" id="BKCJ010000175">
    <property type="protein sequence ID" value="GEU30650.1"/>
    <property type="molecule type" value="Genomic_DNA"/>
</dbReference>
<feature type="domain" description="CCHC-type" evidence="1">
    <location>
        <begin position="103"/>
        <end position="119"/>
    </location>
</feature>
<feature type="domain" description="CCHC-type" evidence="1">
    <location>
        <begin position="189"/>
        <end position="205"/>
    </location>
</feature>
<dbReference type="AlphaFoldDB" id="A0A6L2J204"/>
<comment type="caution">
    <text evidence="2">The sequence shown here is derived from an EMBL/GenBank/DDBJ whole genome shotgun (WGS) entry which is preliminary data.</text>
</comment>
<dbReference type="GO" id="GO:0003676">
    <property type="term" value="F:nucleic acid binding"/>
    <property type="evidence" value="ECO:0007669"/>
    <property type="project" value="InterPro"/>
</dbReference>
<protein>
    <submittedName>
        <fullName evidence="2">Ribonuclease H-like domain-containing protein</fullName>
    </submittedName>
</protein>
<name>A0A6L2J204_TANCI</name>
<dbReference type="GO" id="GO:0008270">
    <property type="term" value="F:zinc ion binding"/>
    <property type="evidence" value="ECO:0007669"/>
    <property type="project" value="InterPro"/>
</dbReference>
<dbReference type="InterPro" id="IPR025724">
    <property type="entry name" value="GAG-pre-integrase_dom"/>
</dbReference>
<evidence type="ECO:0000313" key="2">
    <source>
        <dbReference type="EMBL" id="GEU30650.1"/>
    </source>
</evidence>
<reference evidence="2" key="1">
    <citation type="journal article" date="2019" name="Sci. Rep.">
        <title>Draft genome of Tanacetum cinerariifolium, the natural source of mosquito coil.</title>
        <authorList>
            <person name="Yamashiro T."/>
            <person name="Shiraishi A."/>
            <person name="Satake H."/>
            <person name="Nakayama K."/>
        </authorList>
    </citation>
    <scope>NUCLEOTIDE SEQUENCE</scope>
</reference>
<accession>A0A6L2J204</accession>
<proteinExistence type="predicted"/>
<evidence type="ECO:0000259" key="1">
    <source>
        <dbReference type="SMART" id="SM00343"/>
    </source>
</evidence>
<dbReference type="Gene3D" id="4.10.60.10">
    <property type="entry name" value="Zinc finger, CCHC-type"/>
    <property type="match status" value="1"/>
</dbReference>
<dbReference type="InterPro" id="IPR001878">
    <property type="entry name" value="Znf_CCHC"/>
</dbReference>
<dbReference type="Pfam" id="PF13976">
    <property type="entry name" value="gag_pre-integrs"/>
    <property type="match status" value="1"/>
</dbReference>